<dbReference type="GO" id="GO:0016491">
    <property type="term" value="F:oxidoreductase activity"/>
    <property type="evidence" value="ECO:0007669"/>
    <property type="project" value="UniProtKB-KW"/>
</dbReference>
<dbReference type="Proteomes" id="UP001241110">
    <property type="component" value="Unassembled WGS sequence"/>
</dbReference>
<evidence type="ECO:0000256" key="1">
    <source>
        <dbReference type="ARBA" id="ARBA00006484"/>
    </source>
</evidence>
<protein>
    <submittedName>
        <fullName evidence="3">SDR family oxidoreductase</fullName>
    </submittedName>
</protein>
<dbReference type="PANTHER" id="PTHR43639">
    <property type="entry name" value="OXIDOREDUCTASE, SHORT-CHAIN DEHYDROGENASE/REDUCTASE FAMILY (AFU_ORTHOLOGUE AFUA_5G02870)"/>
    <property type="match status" value="1"/>
</dbReference>
<dbReference type="SUPFAM" id="SSF51735">
    <property type="entry name" value="NAD(P)-binding Rossmann-fold domains"/>
    <property type="match status" value="1"/>
</dbReference>
<evidence type="ECO:0000313" key="4">
    <source>
        <dbReference type="Proteomes" id="UP001241110"/>
    </source>
</evidence>
<accession>A0AAE3QU64</accession>
<dbReference type="RefSeq" id="WP_313987023.1">
    <property type="nucleotide sequence ID" value="NZ_JASJOS010000017.1"/>
</dbReference>
<dbReference type="InterPro" id="IPR002347">
    <property type="entry name" value="SDR_fam"/>
</dbReference>
<gene>
    <name evidence="3" type="ORF">QNI16_31325</name>
</gene>
<organism evidence="3 4">
    <name type="scientific">Xanthocytophaga flava</name>
    <dbReference type="NCBI Taxonomy" id="3048013"/>
    <lineage>
        <taxon>Bacteria</taxon>
        <taxon>Pseudomonadati</taxon>
        <taxon>Bacteroidota</taxon>
        <taxon>Cytophagia</taxon>
        <taxon>Cytophagales</taxon>
        <taxon>Rhodocytophagaceae</taxon>
        <taxon>Xanthocytophaga</taxon>
    </lineage>
</organism>
<dbReference type="PANTHER" id="PTHR43639:SF1">
    <property type="entry name" value="SHORT-CHAIN DEHYDROGENASE_REDUCTASE FAMILY PROTEIN"/>
    <property type="match status" value="1"/>
</dbReference>
<dbReference type="EMBL" id="JASJOS010000017">
    <property type="protein sequence ID" value="MDJ1485031.1"/>
    <property type="molecule type" value="Genomic_DNA"/>
</dbReference>
<dbReference type="InterPro" id="IPR036291">
    <property type="entry name" value="NAD(P)-bd_dom_sf"/>
</dbReference>
<evidence type="ECO:0000256" key="2">
    <source>
        <dbReference type="ARBA" id="ARBA00023002"/>
    </source>
</evidence>
<comment type="similarity">
    <text evidence="1">Belongs to the short-chain dehydrogenases/reductases (SDR) family.</text>
</comment>
<dbReference type="Pfam" id="PF13561">
    <property type="entry name" value="adh_short_C2"/>
    <property type="match status" value="1"/>
</dbReference>
<evidence type="ECO:0000313" key="3">
    <source>
        <dbReference type="EMBL" id="MDJ1485031.1"/>
    </source>
</evidence>
<name>A0AAE3QU64_9BACT</name>
<dbReference type="AlphaFoldDB" id="A0AAE3QU64"/>
<reference evidence="3" key="1">
    <citation type="submission" date="2023-05" db="EMBL/GenBank/DDBJ databases">
        <authorList>
            <person name="Zhang X."/>
        </authorList>
    </citation>
    <scope>NUCLEOTIDE SEQUENCE</scope>
    <source>
        <strain evidence="3">YF14B1</strain>
    </source>
</reference>
<keyword evidence="2" id="KW-0560">Oxidoreductase</keyword>
<comment type="caution">
    <text evidence="3">The sequence shown here is derived from an EMBL/GenBank/DDBJ whole genome shotgun (WGS) entry which is preliminary data.</text>
</comment>
<dbReference type="Gene3D" id="3.40.50.720">
    <property type="entry name" value="NAD(P)-binding Rossmann-like Domain"/>
    <property type="match status" value="1"/>
</dbReference>
<proteinExistence type="inferred from homology"/>
<sequence length="106" mass="11459">MLIPVWAVFANEGVAVVVCYHTYPKGANKTVNAIREACKNMLLQQINSTDAHVVIALFAKTIDHFGKLGILVNSAGIVGAKKPVTESTAVEFDLTIKSDLYGSFYT</sequence>